<evidence type="ECO:0000256" key="8">
    <source>
        <dbReference type="SAM" id="Phobius"/>
    </source>
</evidence>
<feature type="region of interest" description="Disordered" evidence="7">
    <location>
        <begin position="225"/>
        <end position="261"/>
    </location>
</feature>
<protein>
    <recommendedName>
        <fullName evidence="9">FAS1 domain-containing protein</fullName>
    </recommendedName>
</protein>
<feature type="domain" description="FAS1" evidence="9">
    <location>
        <begin position="68"/>
        <end position="218"/>
    </location>
</feature>
<reference evidence="10" key="1">
    <citation type="submission" date="2021-01" db="EMBL/GenBank/DDBJ databases">
        <title>Adiantum capillus-veneris genome.</title>
        <authorList>
            <person name="Fang Y."/>
            <person name="Liao Q."/>
        </authorList>
    </citation>
    <scope>NUCLEOTIDE SEQUENCE</scope>
    <source>
        <strain evidence="10">H3</strain>
        <tissue evidence="10">Leaf</tissue>
    </source>
</reference>
<dbReference type="SMART" id="SM00554">
    <property type="entry name" value="FAS1"/>
    <property type="match status" value="1"/>
</dbReference>
<evidence type="ECO:0000259" key="9">
    <source>
        <dbReference type="PROSITE" id="PS50213"/>
    </source>
</evidence>
<keyword evidence="3" id="KW-0336">GPI-anchor</keyword>
<evidence type="ECO:0000256" key="4">
    <source>
        <dbReference type="ARBA" id="ARBA00022729"/>
    </source>
</evidence>
<evidence type="ECO:0000256" key="5">
    <source>
        <dbReference type="ARBA" id="ARBA00023136"/>
    </source>
</evidence>
<sequence>MPMDLSANSAFLGGKCRLQQQLLSFKLYMQVIFLWAIVAVAMVLNSPAQAATAVLAPAPAPAPAAPSFENVTQSLVFGGDYTTFIELLVETKVEVIFQTIANDTDGPGITIFAPTDDAFKTKLVSSLLKNLTALQKVRLVEYHALNVYLAFKNLQNSNNNVTSTYATFNGGGSGRYQVNLTFTGGGRLEIASGWTTAKISTTVYSRKPVSIFAIDQVLLPDEIFGLPPPPPPPAPPALPLPPSPAPSAAPPPPTPPKADASSASPARLLLITAAYLLPCTSGSPLLFFLLVCHALLMQGAA</sequence>
<keyword evidence="8" id="KW-1133">Transmembrane helix</keyword>
<dbReference type="GO" id="GO:0009834">
    <property type="term" value="P:plant-type secondary cell wall biogenesis"/>
    <property type="evidence" value="ECO:0007669"/>
    <property type="project" value="TreeGrafter"/>
</dbReference>
<keyword evidence="11" id="KW-1185">Reference proteome</keyword>
<dbReference type="InterPro" id="IPR036378">
    <property type="entry name" value="FAS1_dom_sf"/>
</dbReference>
<dbReference type="EMBL" id="JABFUD020000010">
    <property type="protein sequence ID" value="KAI5074749.1"/>
    <property type="molecule type" value="Genomic_DNA"/>
</dbReference>
<dbReference type="Gene3D" id="2.30.180.10">
    <property type="entry name" value="FAS1 domain"/>
    <property type="match status" value="1"/>
</dbReference>
<name>A0A9D4UVF0_ADICA</name>
<dbReference type="Pfam" id="PF02469">
    <property type="entry name" value="Fasciclin"/>
    <property type="match status" value="1"/>
</dbReference>
<keyword evidence="5 8" id="KW-0472">Membrane</keyword>
<feature type="transmembrane region" description="Helical" evidence="8">
    <location>
        <begin position="27"/>
        <end position="44"/>
    </location>
</feature>
<dbReference type="InterPro" id="IPR045003">
    <property type="entry name" value="FLA_A"/>
</dbReference>
<keyword evidence="8" id="KW-0812">Transmembrane</keyword>
<organism evidence="10 11">
    <name type="scientific">Adiantum capillus-veneris</name>
    <name type="common">Maidenhair fern</name>
    <dbReference type="NCBI Taxonomy" id="13818"/>
    <lineage>
        <taxon>Eukaryota</taxon>
        <taxon>Viridiplantae</taxon>
        <taxon>Streptophyta</taxon>
        <taxon>Embryophyta</taxon>
        <taxon>Tracheophyta</taxon>
        <taxon>Polypodiopsida</taxon>
        <taxon>Polypodiidae</taxon>
        <taxon>Polypodiales</taxon>
        <taxon>Pteridineae</taxon>
        <taxon>Pteridaceae</taxon>
        <taxon>Vittarioideae</taxon>
        <taxon>Adiantum</taxon>
    </lineage>
</organism>
<dbReference type="InterPro" id="IPR000782">
    <property type="entry name" value="FAS1_domain"/>
</dbReference>
<comment type="caution">
    <text evidence="10">The sequence shown here is derived from an EMBL/GenBank/DDBJ whole genome shotgun (WGS) entry which is preliminary data.</text>
</comment>
<dbReference type="GO" id="GO:0005886">
    <property type="term" value="C:plasma membrane"/>
    <property type="evidence" value="ECO:0007669"/>
    <property type="project" value="UniProtKB-SubCell"/>
</dbReference>
<evidence type="ECO:0000256" key="2">
    <source>
        <dbReference type="ARBA" id="ARBA00022475"/>
    </source>
</evidence>
<evidence type="ECO:0000256" key="3">
    <source>
        <dbReference type="ARBA" id="ARBA00022622"/>
    </source>
</evidence>
<dbReference type="PANTHER" id="PTHR32077:SF86">
    <property type="entry name" value="FAS1 DOMAIN-CONTAINING PROTEIN SELMODRAFT_448915"/>
    <property type="match status" value="1"/>
</dbReference>
<dbReference type="PROSITE" id="PS50213">
    <property type="entry name" value="FAS1"/>
    <property type="match status" value="1"/>
</dbReference>
<dbReference type="OrthoDB" id="286301at2759"/>
<keyword evidence="4" id="KW-0732">Signal</keyword>
<feature type="compositionally biased region" description="Pro residues" evidence="7">
    <location>
        <begin position="226"/>
        <end position="256"/>
    </location>
</feature>
<dbReference type="SUPFAM" id="SSF82153">
    <property type="entry name" value="FAS1 domain"/>
    <property type="match status" value="1"/>
</dbReference>
<comment type="function">
    <text evidence="6">May be a cell surface adhesion protein.</text>
</comment>
<dbReference type="AlphaFoldDB" id="A0A9D4UVF0"/>
<dbReference type="PANTHER" id="PTHR32077">
    <property type="entry name" value="FASCICLIN-LIKE ARABINOGALACTAN PROTEIN"/>
    <property type="match status" value="1"/>
</dbReference>
<keyword evidence="3" id="KW-0325">Glycoprotein</keyword>
<feature type="transmembrane region" description="Helical" evidence="8">
    <location>
        <begin position="268"/>
        <end position="296"/>
    </location>
</feature>
<keyword evidence="3" id="KW-0449">Lipoprotein</keyword>
<evidence type="ECO:0000256" key="7">
    <source>
        <dbReference type="SAM" id="MobiDB-lite"/>
    </source>
</evidence>
<proteinExistence type="predicted"/>
<comment type="subcellular location">
    <subcellularLocation>
        <location evidence="1">Cell membrane</location>
        <topology evidence="1">Lipid-anchor</topology>
        <topology evidence="1">GPI-anchor</topology>
    </subcellularLocation>
</comment>
<evidence type="ECO:0000313" key="10">
    <source>
        <dbReference type="EMBL" id="KAI5074749.1"/>
    </source>
</evidence>
<dbReference type="GO" id="GO:0098552">
    <property type="term" value="C:side of membrane"/>
    <property type="evidence" value="ECO:0007669"/>
    <property type="project" value="UniProtKB-KW"/>
</dbReference>
<evidence type="ECO:0000256" key="6">
    <source>
        <dbReference type="ARBA" id="ARBA00024686"/>
    </source>
</evidence>
<evidence type="ECO:0000256" key="1">
    <source>
        <dbReference type="ARBA" id="ARBA00004609"/>
    </source>
</evidence>
<accession>A0A9D4UVF0</accession>
<evidence type="ECO:0000313" key="11">
    <source>
        <dbReference type="Proteomes" id="UP000886520"/>
    </source>
</evidence>
<gene>
    <name evidence="10" type="ORF">GOP47_0010710</name>
</gene>
<keyword evidence="2" id="KW-1003">Cell membrane</keyword>
<dbReference type="Proteomes" id="UP000886520">
    <property type="component" value="Chromosome 10"/>
</dbReference>